<proteinExistence type="predicted"/>
<dbReference type="PANTHER" id="PTHR43214">
    <property type="entry name" value="TWO-COMPONENT RESPONSE REGULATOR"/>
    <property type="match status" value="1"/>
</dbReference>
<feature type="transmembrane region" description="Helical" evidence="7">
    <location>
        <begin position="113"/>
        <end position="131"/>
    </location>
</feature>
<feature type="transmembrane region" description="Helical" evidence="7">
    <location>
        <begin position="85"/>
        <end position="101"/>
    </location>
</feature>
<dbReference type="EMBL" id="JAURUE010000001">
    <property type="protein sequence ID" value="MDP9608006.1"/>
    <property type="molecule type" value="Genomic_DNA"/>
</dbReference>
<dbReference type="GO" id="GO:0003677">
    <property type="term" value="F:DNA binding"/>
    <property type="evidence" value="ECO:0007669"/>
    <property type="project" value="UniProtKB-KW"/>
</dbReference>
<dbReference type="GO" id="GO:0016301">
    <property type="term" value="F:kinase activity"/>
    <property type="evidence" value="ECO:0007669"/>
    <property type="project" value="UniProtKB-KW"/>
</dbReference>
<dbReference type="PROSITE" id="PS50043">
    <property type="entry name" value="HTH_LUXR_2"/>
    <property type="match status" value="1"/>
</dbReference>
<evidence type="ECO:0000256" key="6">
    <source>
        <dbReference type="SAM" id="MobiDB-lite"/>
    </source>
</evidence>
<comment type="caution">
    <text evidence="10">The sequence shown here is derived from an EMBL/GenBank/DDBJ whole genome shotgun (WGS) entry which is preliminary data.</text>
</comment>
<keyword evidence="10" id="KW-0808">Transferase</keyword>
<keyword evidence="7" id="KW-0472">Membrane</keyword>
<dbReference type="Pfam" id="PF00196">
    <property type="entry name" value="GerE"/>
    <property type="match status" value="1"/>
</dbReference>
<keyword evidence="7" id="KW-1133">Transmembrane helix</keyword>
<evidence type="ECO:0000256" key="3">
    <source>
        <dbReference type="ARBA" id="ARBA00023125"/>
    </source>
</evidence>
<keyword evidence="1 5" id="KW-0597">Phosphoprotein</keyword>
<dbReference type="Pfam" id="PF07730">
    <property type="entry name" value="HisKA_3"/>
    <property type="match status" value="1"/>
</dbReference>
<evidence type="ECO:0000256" key="2">
    <source>
        <dbReference type="ARBA" id="ARBA00023015"/>
    </source>
</evidence>
<dbReference type="InterPro" id="IPR000792">
    <property type="entry name" value="Tscrpt_reg_LuxR_C"/>
</dbReference>
<dbReference type="InterPro" id="IPR001789">
    <property type="entry name" value="Sig_transdc_resp-reg_receiver"/>
</dbReference>
<feature type="region of interest" description="Disordered" evidence="6">
    <location>
        <begin position="316"/>
        <end position="340"/>
    </location>
</feature>
<evidence type="ECO:0000313" key="10">
    <source>
        <dbReference type="EMBL" id="MDP9608006.1"/>
    </source>
</evidence>
<dbReference type="SMART" id="SM00448">
    <property type="entry name" value="REC"/>
    <property type="match status" value="1"/>
</dbReference>
<dbReference type="PROSITE" id="PS00622">
    <property type="entry name" value="HTH_LUXR_1"/>
    <property type="match status" value="1"/>
</dbReference>
<dbReference type="SUPFAM" id="SSF52172">
    <property type="entry name" value="CheY-like"/>
    <property type="match status" value="1"/>
</dbReference>
<dbReference type="Proteomes" id="UP001234880">
    <property type="component" value="Unassembled WGS sequence"/>
</dbReference>
<dbReference type="SMART" id="SM00421">
    <property type="entry name" value="HTH_LUXR"/>
    <property type="match status" value="1"/>
</dbReference>
<feature type="transmembrane region" description="Helical" evidence="7">
    <location>
        <begin position="62"/>
        <end position="79"/>
    </location>
</feature>
<dbReference type="Pfam" id="PF00072">
    <property type="entry name" value="Response_reg"/>
    <property type="match status" value="1"/>
</dbReference>
<evidence type="ECO:0000256" key="4">
    <source>
        <dbReference type="ARBA" id="ARBA00023163"/>
    </source>
</evidence>
<dbReference type="SUPFAM" id="SSF46894">
    <property type="entry name" value="C-terminal effector domain of the bipartite response regulators"/>
    <property type="match status" value="1"/>
</dbReference>
<feature type="domain" description="Response regulatory" evidence="9">
    <location>
        <begin position="404"/>
        <end position="524"/>
    </location>
</feature>
<dbReference type="CDD" id="cd06170">
    <property type="entry name" value="LuxR_C_like"/>
    <property type="match status" value="1"/>
</dbReference>
<dbReference type="InterPro" id="IPR039420">
    <property type="entry name" value="WalR-like"/>
</dbReference>
<evidence type="ECO:0000256" key="5">
    <source>
        <dbReference type="PROSITE-ProRule" id="PRU00169"/>
    </source>
</evidence>
<dbReference type="PANTHER" id="PTHR43214:SF24">
    <property type="entry name" value="TRANSCRIPTIONAL REGULATORY PROTEIN NARL-RELATED"/>
    <property type="match status" value="1"/>
</dbReference>
<evidence type="ECO:0000256" key="1">
    <source>
        <dbReference type="ARBA" id="ARBA00022553"/>
    </source>
</evidence>
<dbReference type="InterPro" id="IPR016032">
    <property type="entry name" value="Sig_transdc_resp-reg_C-effctor"/>
</dbReference>
<dbReference type="Gene3D" id="3.40.50.2300">
    <property type="match status" value="1"/>
</dbReference>
<keyword evidence="2" id="KW-0805">Transcription regulation</keyword>
<dbReference type="Gene3D" id="1.20.5.1930">
    <property type="match status" value="1"/>
</dbReference>
<dbReference type="InterPro" id="IPR058245">
    <property type="entry name" value="NreC/VraR/RcsB-like_REC"/>
</dbReference>
<dbReference type="CDD" id="cd17535">
    <property type="entry name" value="REC_NarL-like"/>
    <property type="match status" value="1"/>
</dbReference>
<evidence type="ECO:0000259" key="9">
    <source>
        <dbReference type="PROSITE" id="PS50110"/>
    </source>
</evidence>
<keyword evidence="7" id="KW-0812">Transmembrane</keyword>
<evidence type="ECO:0000313" key="11">
    <source>
        <dbReference type="Proteomes" id="UP001234880"/>
    </source>
</evidence>
<keyword evidence="11" id="KW-1185">Reference proteome</keyword>
<dbReference type="PRINTS" id="PR00038">
    <property type="entry name" value="HTHLUXR"/>
</dbReference>
<evidence type="ECO:0000259" key="8">
    <source>
        <dbReference type="PROSITE" id="PS50043"/>
    </source>
</evidence>
<reference evidence="10 11" key="1">
    <citation type="submission" date="2023-07" db="EMBL/GenBank/DDBJ databases">
        <title>Sequencing the genomes of 1000 actinobacteria strains.</title>
        <authorList>
            <person name="Klenk H.-P."/>
        </authorList>
    </citation>
    <scope>NUCLEOTIDE SEQUENCE [LARGE SCALE GENOMIC DNA]</scope>
    <source>
        <strain evidence="10 11">DSM 41600</strain>
    </source>
</reference>
<dbReference type="InterPro" id="IPR011712">
    <property type="entry name" value="Sig_transdc_His_kin_sub3_dim/P"/>
</dbReference>
<keyword evidence="4" id="KW-0804">Transcription</keyword>
<dbReference type="PROSITE" id="PS50110">
    <property type="entry name" value="RESPONSE_REGULATORY"/>
    <property type="match status" value="1"/>
</dbReference>
<protein>
    <submittedName>
        <fullName evidence="10">DNA-binding NarL/FixJ family response regulator/signal transduction histidine kinase</fullName>
    </submittedName>
</protein>
<keyword evidence="3 10" id="KW-0238">DNA-binding</keyword>
<accession>A0ABT9KHV6</accession>
<feature type="transmembrane region" description="Helical" evidence="7">
    <location>
        <begin position="38"/>
        <end position="55"/>
    </location>
</feature>
<keyword evidence="10" id="KW-0418">Kinase</keyword>
<gene>
    <name evidence="10" type="ORF">JOF35_000283</name>
</gene>
<feature type="domain" description="HTH luxR-type" evidence="8">
    <location>
        <begin position="553"/>
        <end position="618"/>
    </location>
</feature>
<feature type="modified residue" description="4-aspartylphosphate" evidence="5">
    <location>
        <position position="455"/>
    </location>
</feature>
<evidence type="ECO:0000256" key="7">
    <source>
        <dbReference type="SAM" id="Phobius"/>
    </source>
</evidence>
<dbReference type="InterPro" id="IPR011006">
    <property type="entry name" value="CheY-like_superfamily"/>
</dbReference>
<name>A0ABT9KHV6_9ACTN</name>
<organism evidence="10 11">
    <name type="scientific">Streptomyces demainii</name>
    <dbReference type="NCBI Taxonomy" id="588122"/>
    <lineage>
        <taxon>Bacteria</taxon>
        <taxon>Bacillati</taxon>
        <taxon>Actinomycetota</taxon>
        <taxon>Actinomycetes</taxon>
        <taxon>Kitasatosporales</taxon>
        <taxon>Streptomycetaceae</taxon>
        <taxon>Streptomyces</taxon>
    </lineage>
</organism>
<sequence length="619" mass="66059">MNVVDGKWPRWSADAGLAALALLPPLLSQPYVDTSGPAWASLIGYEAVAVVVLVLRRRLPVTAFVAGLGALVAALVTSAGEGGKLTPLVFVPLAVLLYNLGSRYTSWLRTGSALLGGGVMVLVGLWVNWMTVGASELRGGLDVFAALAPMPLAWAMGFAARSRRALLVAAEQRAVEARRAQRLEAAQATQRERARIAREMHDVVAHSLTLLVVHAETLRARGDELPDWARAQVDGLAAAGRQSSGELRDLLRMLRDPAEAAPLQPVPGLGELGALLDSHRAAGGERSRCGWGRRRPRWSRCRLRCRRRGTASCRKRWPTPAVTRPARRSGSPSTAQPADCGARWRTAAGCGAARPVRGSGSAWSACVSGWTRWAANCPLDRPATAASASWPGCRGSMPVPEQISVLVVDDEPIIRAGLSAILDSQADLTVAGTAGDGEEAVEACARLRPDVLLVDIRMPRRNGLWALAELGRRGLLGPGRSQVLMLTTFDLDEYVDEALAAGAAGFLLKNSSYEELTGAVRAAAAGHSTLSPAVTRRIIEGHLSGRQRPSDQELARLRDLTERERDVLRLVGDGLSNAEIADRLVVSLHTVKTHVSRMLAKTGCQSRAQAAVLARNTLS</sequence>